<reference evidence="1 2" key="1">
    <citation type="journal article" date="2011" name="J. Bacteriol.">
        <title>Genome Sequence of an Ammonia-Oxidizing Soil Archaeon, "Candidatus Nitrosoarchaeum koreensis" MY1.</title>
        <authorList>
            <person name="Kim B.K."/>
            <person name="Jung M.Y."/>
            <person name="Yu D.S."/>
            <person name="Park S.J."/>
            <person name="Oh T.K."/>
            <person name="Rhee S.K."/>
            <person name="Kim J.F."/>
        </authorList>
    </citation>
    <scope>NUCLEOTIDE SEQUENCE [LARGE SCALE GENOMIC DNA]</scope>
    <source>
        <strain evidence="1 2">MY1</strain>
    </source>
</reference>
<name>F9CVB7_9ARCH</name>
<dbReference type="AlphaFoldDB" id="F9CVB7"/>
<keyword evidence="2" id="KW-1185">Reference proteome</keyword>
<proteinExistence type="predicted"/>
<organism evidence="1 2">
    <name type="scientific">Nitrosarchaeum koreense MY1</name>
    <dbReference type="NCBI Taxonomy" id="1001994"/>
    <lineage>
        <taxon>Archaea</taxon>
        <taxon>Nitrososphaerota</taxon>
        <taxon>Nitrososphaeria</taxon>
        <taxon>Nitrosopumilales</taxon>
        <taxon>Nitrosopumilaceae</taxon>
        <taxon>Nitrosarchaeum</taxon>
    </lineage>
</organism>
<sequence>MKKTQLLSIVFSLIMVTGVAAGNVVYAESDEKQNDLKERLANFCNMTDTEKEQFFLDHPRIAQFKDRLASICEQSEDERKISIESFIKEIKQKSDYDMTDKLEKYCLMSDADKESFLTDFDKTDLKDRLDAYCVLDESGRDAYIDEHQMLVDEMQKRHTEMSNHKAEYQRFCEMTADERATEITDAEKLAKVSEWCEMTPEQREAYKKENHDAAMDFKEKHFDALERMKENHDISQRLRAMIMSSDISQEKMYDLRAKYQEKHGDLDEKRSELQTKFKDHASAMLGKLTDEKKADILARHAEMKALKSELREKSSILTDEEKQELRAEFIEKAKSAQLAWISPRQQVAAGIDAGEIECREGYSLVMKSSNGLPMCLKSDSALRMIENGFAVPVN</sequence>
<accession>F9CVB7</accession>
<dbReference type="Proteomes" id="UP000004440">
    <property type="component" value="Unassembled WGS sequence"/>
</dbReference>
<comment type="caution">
    <text evidence="1">The sequence shown here is derived from an EMBL/GenBank/DDBJ whole genome shotgun (WGS) entry which is preliminary data.</text>
</comment>
<dbReference type="STRING" id="1001994.MY1_0451"/>
<evidence type="ECO:0000313" key="2">
    <source>
        <dbReference type="Proteomes" id="UP000004440"/>
    </source>
</evidence>
<dbReference type="EMBL" id="AFPU01000001">
    <property type="protein sequence ID" value="EGP93219.1"/>
    <property type="molecule type" value="Genomic_DNA"/>
</dbReference>
<evidence type="ECO:0000313" key="1">
    <source>
        <dbReference type="EMBL" id="EGP93219.1"/>
    </source>
</evidence>
<gene>
    <name evidence="1" type="ORF">MY1_0451</name>
</gene>
<protein>
    <submittedName>
        <fullName evidence="1">Putative periplasmic ligand-binding sensor protein</fullName>
    </submittedName>
</protein>
<dbReference type="RefSeq" id="WP_007549909.1">
    <property type="nucleotide sequence ID" value="NZ_AFPU01000001.1"/>
</dbReference>
<dbReference type="OrthoDB" id="3205at2157"/>
<dbReference type="PATRIC" id="fig|1001994.6.peg.434"/>